<keyword evidence="4" id="KW-1185">Reference proteome</keyword>
<name>A0A085MVB3_9BILA</name>
<reference evidence="3 4" key="1">
    <citation type="journal article" date="2014" name="Nat. Genet.">
        <title>Genome and transcriptome of the porcine whipworm Trichuris suis.</title>
        <authorList>
            <person name="Jex A.R."/>
            <person name="Nejsum P."/>
            <person name="Schwarz E.M."/>
            <person name="Hu L."/>
            <person name="Young N.D."/>
            <person name="Hall R.S."/>
            <person name="Korhonen P.K."/>
            <person name="Liao S."/>
            <person name="Thamsborg S."/>
            <person name="Xia J."/>
            <person name="Xu P."/>
            <person name="Wang S."/>
            <person name="Scheerlinck J.P."/>
            <person name="Hofmann A."/>
            <person name="Sternberg P.W."/>
            <person name="Wang J."/>
            <person name="Gasser R.B."/>
        </authorList>
    </citation>
    <scope>NUCLEOTIDE SEQUENCE [LARGE SCALE GENOMIC DNA]</scope>
    <source>
        <strain evidence="3">DCEP-RM93F</strain>
        <strain evidence="2">DCEP-RM93M</strain>
    </source>
</reference>
<dbReference type="Proteomes" id="UP000030758">
    <property type="component" value="Unassembled WGS sequence"/>
</dbReference>
<feature type="signal peptide" evidence="1">
    <location>
        <begin position="1"/>
        <end position="19"/>
    </location>
</feature>
<proteinExistence type="predicted"/>
<dbReference type="Proteomes" id="UP000030764">
    <property type="component" value="Unassembled WGS sequence"/>
</dbReference>
<evidence type="ECO:0000313" key="4">
    <source>
        <dbReference type="Proteomes" id="UP000030764"/>
    </source>
</evidence>
<gene>
    <name evidence="2" type="ORF">M513_05842</name>
    <name evidence="3" type="ORF">M514_05842</name>
</gene>
<accession>A0A085MVB3</accession>
<dbReference type="InterPro" id="IPR036508">
    <property type="entry name" value="Chitin-bd_dom_sf"/>
</dbReference>
<sequence>MIAEIWMALFAAWCQASSASEDLHGLPCQPDVDKVKTIANESKHYFKCEPQVSSTTGNGTQAKGKWKIYYCEDYQTKDCLRLMNNARRLDSPQDDFGVDYDTVASYSNKKIGSSYVLPYSSEQRESTSCKASGPAAPGAPCCLESFTKLEPDSKYPQYYLQCSPTAKNPNTGQWVRMQCPEDLLFDSMNQICVSSTPSSQQPIPEGGRKNFRQYNNPFNTINQPYSSHAYPMLCPDSSTARGPCFGDHCPSGLKCISGVCCPAPKLVCEDGSLAMNTCQTDEECSTGQQCSKDKGICCKRRFSLNNPRSFTYALSSACPAALTSVITLCNSAYQCPSGSICIISLGICCPMEQLPSLPGNLLLNRMASAAYFSGMCPHGSWPLKGSWCMTSNQCPSAYYCPISTRACCPLPASTGPSPLFAITADESAVVDVCPDGSEPVGYCSAGRCGADFTCIKDLNICCPKSAIFPPSGECPDGTKAVSYCLNGQCPYGYFCQEGVCCRDTQVCPDGSHSAGPCINGRCSFGYACMANRICCPQAGGGLWPLCPYGGQASGYCTDGRCPRGMICTSQNLCCPAGPRTCPDGSTATKPCISGQCRLGFYCVNNMCCPIGFIQPPKLCLNGLQPQGNCIKGQCGPGFTCTPENYCCPVSIIPGLCPDGKQPAGACINGLCGTGFTCLAGANICCTGSTQPTYCLDGSVPIGPCTAGLCGIGYICTTGNLCCPQASGSAGRCSDGSISAGPCLGGLCAVGYYCTADNLCCQEDGTPPVTDICPDGSLPAESCTADFQCSRSSLICIDGYNCCPLTGYPEIGVCPLGTLHYGPCVNGLCPENMQCYSGQCCGPQMSSKAFLTADASSAVSTKYAAVIHHRECSEPDEFRISECTGRCPSYRKLIHSYFWFTLRLLKRWSDCVFDAYTLNVPTYTYKDIMISTQTKAPGSKCSSNEECSGSKSRLASCHKHTCTCLPPAKPMKGTCILRPVQKSATEYPDLVMHDTPVFNGVKRSCINSTQCRVTTSHEQCLSGVCVSPRAPGEPCNDDNECKLNCAASTCQERSGRKICTCSDKLYRYKRQCMIKCPSGTLSHSDKHRCEDTAFSITLQDTASFGFDVQTNSAC</sequence>
<dbReference type="AlphaFoldDB" id="A0A085MVB3"/>
<organism evidence="3">
    <name type="scientific">Trichuris suis</name>
    <name type="common">pig whipworm</name>
    <dbReference type="NCBI Taxonomy" id="68888"/>
    <lineage>
        <taxon>Eukaryota</taxon>
        <taxon>Metazoa</taxon>
        <taxon>Ecdysozoa</taxon>
        <taxon>Nematoda</taxon>
        <taxon>Enoplea</taxon>
        <taxon>Dorylaimia</taxon>
        <taxon>Trichinellida</taxon>
        <taxon>Trichuridae</taxon>
        <taxon>Trichuris</taxon>
    </lineage>
</organism>
<dbReference type="EMBL" id="KL367633">
    <property type="protein sequence ID" value="KFD61159.1"/>
    <property type="molecule type" value="Genomic_DNA"/>
</dbReference>
<dbReference type="InterPro" id="IPR006150">
    <property type="entry name" value="Cys_repeat_1"/>
</dbReference>
<dbReference type="GO" id="GO:0008061">
    <property type="term" value="F:chitin binding"/>
    <property type="evidence" value="ECO:0007669"/>
    <property type="project" value="InterPro"/>
</dbReference>
<dbReference type="PANTHER" id="PTHR34150">
    <property type="entry name" value="PROTEIN CBG08832-RELATED"/>
    <property type="match status" value="1"/>
</dbReference>
<keyword evidence="1" id="KW-0732">Signal</keyword>
<evidence type="ECO:0000313" key="2">
    <source>
        <dbReference type="EMBL" id="KFD53361.1"/>
    </source>
</evidence>
<dbReference type="EMBL" id="KL363218">
    <property type="protein sequence ID" value="KFD53361.1"/>
    <property type="molecule type" value="Genomic_DNA"/>
</dbReference>
<dbReference type="SMART" id="SM00289">
    <property type="entry name" value="WR1"/>
    <property type="match status" value="15"/>
</dbReference>
<evidence type="ECO:0000256" key="1">
    <source>
        <dbReference type="SAM" id="SignalP"/>
    </source>
</evidence>
<protein>
    <submittedName>
        <fullName evidence="3">Uncharacterized protein</fullName>
    </submittedName>
</protein>
<feature type="chain" id="PRO_5007379369" evidence="1">
    <location>
        <begin position="20"/>
        <end position="1113"/>
    </location>
</feature>
<evidence type="ECO:0000313" key="3">
    <source>
        <dbReference type="EMBL" id="KFD61159.1"/>
    </source>
</evidence>
<dbReference type="SUPFAM" id="SSF57625">
    <property type="entry name" value="Invertebrate chitin-binding proteins"/>
    <property type="match status" value="1"/>
</dbReference>